<protein>
    <recommendedName>
        <fullName evidence="4">Encoded protein</fullName>
    </recommendedName>
</protein>
<evidence type="ECO:0000313" key="3">
    <source>
        <dbReference type="Proteomes" id="UP000815325"/>
    </source>
</evidence>
<feature type="region of interest" description="Disordered" evidence="1">
    <location>
        <begin position="107"/>
        <end position="129"/>
    </location>
</feature>
<evidence type="ECO:0008006" key="4">
    <source>
        <dbReference type="Google" id="ProtNLM"/>
    </source>
</evidence>
<organism evidence="2 3">
    <name type="scientific">Dunaliella salina</name>
    <name type="common">Green alga</name>
    <name type="synonym">Protococcus salinus</name>
    <dbReference type="NCBI Taxonomy" id="3046"/>
    <lineage>
        <taxon>Eukaryota</taxon>
        <taxon>Viridiplantae</taxon>
        <taxon>Chlorophyta</taxon>
        <taxon>core chlorophytes</taxon>
        <taxon>Chlorophyceae</taxon>
        <taxon>CS clade</taxon>
        <taxon>Chlamydomonadales</taxon>
        <taxon>Dunaliellaceae</taxon>
        <taxon>Dunaliella</taxon>
    </lineage>
</organism>
<dbReference type="EMBL" id="MU069802">
    <property type="protein sequence ID" value="KAF5833590.1"/>
    <property type="molecule type" value="Genomic_DNA"/>
</dbReference>
<evidence type="ECO:0000256" key="1">
    <source>
        <dbReference type="SAM" id="MobiDB-lite"/>
    </source>
</evidence>
<sequence>MALSQRATGHQMPHSMSHLSRAALAAVVYGKNGVDNEGRSQVENLSATLHQAAYVSYAILDMLRQRGSKNEYQGWKGAQSSRRSQSTRLKNGWARNLMSHQVYHSRMLTRRSRRKRRRRRSRKRRRKRGCRVCLRKNDSLIGYVLGCVHAFR</sequence>
<proteinExistence type="predicted"/>
<evidence type="ECO:0000313" key="2">
    <source>
        <dbReference type="EMBL" id="KAF5833590.1"/>
    </source>
</evidence>
<dbReference type="Proteomes" id="UP000815325">
    <property type="component" value="Unassembled WGS sequence"/>
</dbReference>
<gene>
    <name evidence="2" type="ORF">DUNSADRAFT_10042</name>
</gene>
<accession>A0ABQ7GG59</accession>
<reference evidence="2" key="1">
    <citation type="submission" date="2017-08" db="EMBL/GenBank/DDBJ databases">
        <authorList>
            <person name="Polle J.E."/>
            <person name="Barry K."/>
            <person name="Cushman J."/>
            <person name="Schmutz J."/>
            <person name="Tran D."/>
            <person name="Hathwaick L.T."/>
            <person name="Yim W.C."/>
            <person name="Jenkins J."/>
            <person name="Mckie-Krisberg Z.M."/>
            <person name="Prochnik S."/>
            <person name="Lindquist E."/>
            <person name="Dockter R.B."/>
            <person name="Adam C."/>
            <person name="Molina H."/>
            <person name="Bunkerborg J."/>
            <person name="Jin E."/>
            <person name="Buchheim M."/>
            <person name="Magnuson J."/>
        </authorList>
    </citation>
    <scope>NUCLEOTIDE SEQUENCE</scope>
    <source>
        <strain evidence="2">CCAP 19/18</strain>
    </source>
</reference>
<comment type="caution">
    <text evidence="2">The sequence shown here is derived from an EMBL/GenBank/DDBJ whole genome shotgun (WGS) entry which is preliminary data.</text>
</comment>
<name>A0ABQ7GG59_DUNSA</name>
<keyword evidence="3" id="KW-1185">Reference proteome</keyword>